<organism evidence="1 2">
    <name type="scientific">Agathobacter rectalis</name>
    <dbReference type="NCBI Taxonomy" id="39491"/>
    <lineage>
        <taxon>Bacteria</taxon>
        <taxon>Bacillati</taxon>
        <taxon>Bacillota</taxon>
        <taxon>Clostridia</taxon>
        <taxon>Lachnospirales</taxon>
        <taxon>Lachnospiraceae</taxon>
        <taxon>Agathobacter</taxon>
    </lineage>
</organism>
<evidence type="ECO:0008006" key="3">
    <source>
        <dbReference type="Google" id="ProtNLM"/>
    </source>
</evidence>
<protein>
    <recommendedName>
        <fullName evidence="3">Major tail protein</fullName>
    </recommendedName>
</protein>
<gene>
    <name evidence="1" type="ORF">PNE45_04545</name>
</gene>
<dbReference type="Proteomes" id="UP001212823">
    <property type="component" value="Unassembled WGS sequence"/>
</dbReference>
<proteinExistence type="predicted"/>
<comment type="caution">
    <text evidence="1">The sequence shown here is derived from an EMBL/GenBank/DDBJ whole genome shotgun (WGS) entry which is preliminary data.</text>
</comment>
<dbReference type="AlphaFoldDB" id="A0AAP3Q116"/>
<dbReference type="RefSeq" id="WP_202185145.1">
    <property type="nucleotide sequence ID" value="NZ_JADPAO010000009.1"/>
</dbReference>
<accession>A0AAP3Q116</accession>
<sequence length="189" mass="20800">MNKESIVLGSGDLYCTEFEGTNAEMPTNEELETEENRLGHIKGGAEIEYAPSFYEAKDDMGKVSKVIITEEEATMKSGIMTWCGTTLKKLCQTARVTEDAEKKKRTVKIGGIGNADGKRYVLHFVHKDTVDGDVRVTIVGSNQAGFTIAFAKDSETVIDAEFKAQPMDKEGTLILYEEDMEPITASDTL</sequence>
<reference evidence="1" key="1">
    <citation type="submission" date="2023-01" db="EMBL/GenBank/DDBJ databases">
        <title>Human gut microbiome strain richness.</title>
        <authorList>
            <person name="Chen-Liaw A."/>
        </authorList>
    </citation>
    <scope>NUCLEOTIDE SEQUENCE</scope>
    <source>
        <strain evidence="1">1001283st1_D2_1001283B150209_150212</strain>
    </source>
</reference>
<name>A0AAP3Q116_9FIRM</name>
<dbReference type="EMBL" id="JAQLYE010000006">
    <property type="protein sequence ID" value="MDB8017298.1"/>
    <property type="molecule type" value="Genomic_DNA"/>
</dbReference>
<evidence type="ECO:0000313" key="1">
    <source>
        <dbReference type="EMBL" id="MDB8017298.1"/>
    </source>
</evidence>
<evidence type="ECO:0000313" key="2">
    <source>
        <dbReference type="Proteomes" id="UP001212823"/>
    </source>
</evidence>